<dbReference type="AlphaFoldDB" id="E6VL20"/>
<dbReference type="PANTHER" id="PTHR30349:SF64">
    <property type="entry name" value="PROPHAGE INTEGRASE INTD-RELATED"/>
    <property type="match status" value="1"/>
</dbReference>
<dbReference type="InterPro" id="IPR013762">
    <property type="entry name" value="Integrase-like_cat_sf"/>
</dbReference>
<feature type="domain" description="Tyr recombinase" evidence="3">
    <location>
        <begin position="165"/>
        <end position="327"/>
    </location>
</feature>
<dbReference type="InterPro" id="IPR011010">
    <property type="entry name" value="DNA_brk_join_enz"/>
</dbReference>
<dbReference type="EMBL" id="CP002418">
    <property type="protein sequence ID" value="ADU44515.1"/>
    <property type="molecule type" value="Genomic_DNA"/>
</dbReference>
<reference evidence="4" key="1">
    <citation type="submission" date="2010-12" db="EMBL/GenBank/DDBJ databases">
        <title>Complete sequence of Rhodopseudomonas palustris DX-1.</title>
        <authorList>
            <consortium name="US DOE Joint Genome Institute"/>
            <person name="Lucas S."/>
            <person name="Copeland A."/>
            <person name="Lapidus A."/>
            <person name="Cheng J.-F."/>
            <person name="Goodwin L."/>
            <person name="Pitluck S."/>
            <person name="Misra M."/>
            <person name="Chertkov O."/>
            <person name="Detter J.C."/>
            <person name="Han C."/>
            <person name="Tapia R."/>
            <person name="Land M."/>
            <person name="Hauser L."/>
            <person name="Kyrpides N."/>
            <person name="Ivanova N."/>
            <person name="Ovchinnikova G."/>
            <person name="Logan B."/>
            <person name="Oda Y."/>
            <person name="Harwood C."/>
            <person name="Woyke T."/>
        </authorList>
    </citation>
    <scope>NUCLEOTIDE SEQUENCE [LARGE SCALE GENOMIC DNA]</scope>
    <source>
        <strain evidence="4">DX-1</strain>
    </source>
</reference>
<gene>
    <name evidence="4" type="ordered locus">Rpdx1_2932</name>
</gene>
<dbReference type="HOGENOM" id="CLU_071293_0_0_5"/>
<dbReference type="GO" id="GO:0015074">
    <property type="term" value="P:DNA integration"/>
    <property type="evidence" value="ECO:0007669"/>
    <property type="project" value="UniProtKB-KW"/>
</dbReference>
<dbReference type="GO" id="GO:0006310">
    <property type="term" value="P:DNA recombination"/>
    <property type="evidence" value="ECO:0007669"/>
    <property type="project" value="UniProtKB-KW"/>
</dbReference>
<organism evidence="4 5">
    <name type="scientific">Rhodopseudomonas palustris (strain DX-1)</name>
    <dbReference type="NCBI Taxonomy" id="652103"/>
    <lineage>
        <taxon>Bacteria</taxon>
        <taxon>Pseudomonadati</taxon>
        <taxon>Pseudomonadota</taxon>
        <taxon>Alphaproteobacteria</taxon>
        <taxon>Hyphomicrobiales</taxon>
        <taxon>Nitrobacteraceae</taxon>
        <taxon>Rhodopseudomonas</taxon>
    </lineage>
</organism>
<dbReference type="BioCyc" id="RPAL652103:RPDX1_RS14455-MONOMER"/>
<keyword evidence="2" id="KW-0233">DNA recombination</keyword>
<dbReference type="KEGG" id="rpx:Rpdx1_2932"/>
<dbReference type="Pfam" id="PF00589">
    <property type="entry name" value="Phage_integrase"/>
    <property type="match status" value="1"/>
</dbReference>
<dbReference type="Gene3D" id="1.10.443.10">
    <property type="entry name" value="Intergrase catalytic core"/>
    <property type="match status" value="1"/>
</dbReference>
<proteinExistence type="predicted"/>
<name>E6VL20_RHOPX</name>
<evidence type="ECO:0000256" key="1">
    <source>
        <dbReference type="ARBA" id="ARBA00022908"/>
    </source>
</evidence>
<evidence type="ECO:0000313" key="4">
    <source>
        <dbReference type="EMBL" id="ADU44515.1"/>
    </source>
</evidence>
<keyword evidence="1" id="KW-0229">DNA integration</keyword>
<evidence type="ECO:0000259" key="3">
    <source>
        <dbReference type="PROSITE" id="PS51898"/>
    </source>
</evidence>
<protein>
    <submittedName>
        <fullName evidence="4">Integrase family protein</fullName>
    </submittedName>
</protein>
<dbReference type="SUPFAM" id="SSF56349">
    <property type="entry name" value="DNA breaking-rejoining enzymes"/>
    <property type="match status" value="1"/>
</dbReference>
<accession>E6VL20</accession>
<dbReference type="OrthoDB" id="6388170at2"/>
<evidence type="ECO:0000256" key="2">
    <source>
        <dbReference type="ARBA" id="ARBA00023172"/>
    </source>
</evidence>
<dbReference type="InterPro" id="IPR002104">
    <property type="entry name" value="Integrase_catalytic"/>
</dbReference>
<dbReference type="eggNOG" id="COG0582">
    <property type="taxonomic scope" value="Bacteria"/>
</dbReference>
<dbReference type="PROSITE" id="PS51898">
    <property type="entry name" value="TYR_RECOMBINASE"/>
    <property type="match status" value="1"/>
</dbReference>
<dbReference type="Proteomes" id="UP000001402">
    <property type="component" value="Chromosome"/>
</dbReference>
<sequence length="336" mass="37742">MSYGERRGGKLTGVWIGERVVNGAKRRCRANTKKDADAWETFIDRFGVLPTDGTGSSNPRTLGALKVRARSERADWKASRDPSLDQRLEEVVSFFGPTSAPEKVTSARVLDFVKHLENRKGRSGGPLSGKTINRYLAVVSALMDHSRFLGWTENTPAIPWQNETKGRLLYFKDGQDQPVLEALGTRPLQVCFEVLAASAMRPTEFFSLTPDQIDIRNDWAWIRLWKTKNDDARSIPVDIELGRELRALLEAGELPKHREFYKALKAACASKGLDKAFTVYSLRHTGCTRAARENAGAKVQKFAGHKDFRTTMNYVHLADEDMVSVASSMRRQSLRP</sequence>
<dbReference type="PANTHER" id="PTHR30349">
    <property type="entry name" value="PHAGE INTEGRASE-RELATED"/>
    <property type="match status" value="1"/>
</dbReference>
<dbReference type="STRING" id="652103.Rpdx1_2932"/>
<dbReference type="GO" id="GO:0003677">
    <property type="term" value="F:DNA binding"/>
    <property type="evidence" value="ECO:0007669"/>
    <property type="project" value="InterPro"/>
</dbReference>
<evidence type="ECO:0000313" key="5">
    <source>
        <dbReference type="Proteomes" id="UP000001402"/>
    </source>
</evidence>
<dbReference type="InterPro" id="IPR050090">
    <property type="entry name" value="Tyrosine_recombinase_XerCD"/>
</dbReference>